<reference evidence="1 2" key="1">
    <citation type="journal article" date="2016" name="Nat. Commun.">
        <title>Thousands of microbial genomes shed light on interconnected biogeochemical processes in an aquifer system.</title>
        <authorList>
            <person name="Anantharaman K."/>
            <person name="Brown C.T."/>
            <person name="Hug L.A."/>
            <person name="Sharon I."/>
            <person name="Castelle C.J."/>
            <person name="Probst A.J."/>
            <person name="Thomas B.C."/>
            <person name="Singh A."/>
            <person name="Wilkins M.J."/>
            <person name="Karaoz U."/>
            <person name="Brodie E.L."/>
            <person name="Williams K.H."/>
            <person name="Hubbard S.S."/>
            <person name="Banfield J.F."/>
        </authorList>
    </citation>
    <scope>NUCLEOTIDE SEQUENCE [LARGE SCALE GENOMIC DNA]</scope>
</reference>
<accession>A0A1F7I7W9</accession>
<protein>
    <submittedName>
        <fullName evidence="1">Uncharacterized protein</fullName>
    </submittedName>
</protein>
<dbReference type="Proteomes" id="UP000179270">
    <property type="component" value="Unassembled WGS sequence"/>
</dbReference>
<evidence type="ECO:0000313" key="2">
    <source>
        <dbReference type="Proteomes" id="UP000179270"/>
    </source>
</evidence>
<dbReference type="STRING" id="1802055.A3A74_06065"/>
<sequence length="79" mass="8786">MSMSFWGSGDLTLTPESLFKKNYDSGQARHAEASAKRARMTDNNLRNCPSCEFETLMGMPGGKDSTCRNCGYKDPCCYD</sequence>
<gene>
    <name evidence="1" type="ORF">A3A74_06065</name>
</gene>
<evidence type="ECO:0000313" key="1">
    <source>
        <dbReference type="EMBL" id="OGK39454.1"/>
    </source>
</evidence>
<organism evidence="1 2">
    <name type="scientific">Candidatus Roizmanbacteria bacterium RIFCSPLOWO2_01_FULL_35_13</name>
    <dbReference type="NCBI Taxonomy" id="1802055"/>
    <lineage>
        <taxon>Bacteria</taxon>
        <taxon>Candidatus Roizmaniibacteriota</taxon>
    </lineage>
</organism>
<name>A0A1F7I7W9_9BACT</name>
<proteinExistence type="predicted"/>
<dbReference type="AlphaFoldDB" id="A0A1F7I7W9"/>
<dbReference type="EMBL" id="MGAF01000049">
    <property type="protein sequence ID" value="OGK39454.1"/>
    <property type="molecule type" value="Genomic_DNA"/>
</dbReference>
<comment type="caution">
    <text evidence="1">The sequence shown here is derived from an EMBL/GenBank/DDBJ whole genome shotgun (WGS) entry which is preliminary data.</text>
</comment>